<keyword evidence="2" id="KW-0408">Iron</keyword>
<dbReference type="GO" id="GO:0008168">
    <property type="term" value="F:methyltransferase activity"/>
    <property type="evidence" value="ECO:0007669"/>
    <property type="project" value="UniProtKB-KW"/>
</dbReference>
<dbReference type="GO" id="GO:0016702">
    <property type="term" value="F:oxidoreductase activity, acting on single donors with incorporation of molecular oxygen, incorporation of two atoms of oxygen"/>
    <property type="evidence" value="ECO:0007669"/>
    <property type="project" value="InterPro"/>
</dbReference>
<dbReference type="InterPro" id="IPR014710">
    <property type="entry name" value="RmlC-like_jellyroll"/>
</dbReference>
<evidence type="ECO:0000256" key="2">
    <source>
        <dbReference type="PIRSR" id="PIRSR610300-51"/>
    </source>
</evidence>
<feature type="binding site" evidence="2">
    <location>
        <position position="89"/>
    </location>
    <ligand>
        <name>Fe cation</name>
        <dbReference type="ChEBI" id="CHEBI:24875"/>
        <note>catalytic</note>
    </ligand>
</feature>
<keyword evidence="4" id="KW-0489">Methyltransferase</keyword>
<evidence type="ECO:0000256" key="1">
    <source>
        <dbReference type="ARBA" id="ARBA00006622"/>
    </source>
</evidence>
<feature type="binding site" evidence="2">
    <location>
        <position position="87"/>
    </location>
    <ligand>
        <name>Fe cation</name>
        <dbReference type="ChEBI" id="CHEBI:24875"/>
        <note>catalytic</note>
    </ligand>
</feature>
<dbReference type="Proteomes" id="UP000594688">
    <property type="component" value="Chromosome"/>
</dbReference>
<dbReference type="Gene3D" id="2.60.120.10">
    <property type="entry name" value="Jelly Rolls"/>
    <property type="match status" value="1"/>
</dbReference>
<dbReference type="InterPro" id="IPR041698">
    <property type="entry name" value="Methyltransf_25"/>
</dbReference>
<feature type="domain" description="Methyltransferase" evidence="3">
    <location>
        <begin position="339"/>
        <end position="428"/>
    </location>
</feature>
<comment type="similarity">
    <text evidence="1">Belongs to the cysteine dioxygenase family.</text>
</comment>
<evidence type="ECO:0000259" key="3">
    <source>
        <dbReference type="Pfam" id="PF13649"/>
    </source>
</evidence>
<keyword evidence="4" id="KW-0808">Transferase</keyword>
<accession>A0A7T0BW92</accession>
<dbReference type="InterPro" id="IPR029063">
    <property type="entry name" value="SAM-dependent_MTases_sf"/>
</dbReference>
<evidence type="ECO:0000313" key="4">
    <source>
        <dbReference type="EMBL" id="QPJ62016.1"/>
    </source>
</evidence>
<dbReference type="KEGG" id="nli:G3M70_09075"/>
<dbReference type="CDD" id="cd10548">
    <property type="entry name" value="cupin_CDO"/>
    <property type="match status" value="1"/>
</dbReference>
<dbReference type="EMBL" id="CP048685">
    <property type="protein sequence ID" value="QPJ62016.1"/>
    <property type="molecule type" value="Genomic_DNA"/>
</dbReference>
<dbReference type="InterPro" id="IPR010300">
    <property type="entry name" value="CDO_1"/>
</dbReference>
<name>A0A7T0BW92_9BACT</name>
<organism evidence="4 5">
    <name type="scientific">Candidatus Nitronauta litoralis</name>
    <dbReference type="NCBI Taxonomy" id="2705533"/>
    <lineage>
        <taxon>Bacteria</taxon>
        <taxon>Pseudomonadati</taxon>
        <taxon>Nitrospinota/Tectimicrobiota group</taxon>
        <taxon>Nitrospinota</taxon>
        <taxon>Nitrospinia</taxon>
        <taxon>Nitrospinales</taxon>
        <taxon>Nitrospinaceae</taxon>
        <taxon>Candidatus Nitronauta</taxon>
    </lineage>
</organism>
<dbReference type="InterPro" id="IPR011051">
    <property type="entry name" value="RmlC_Cupin_sf"/>
</dbReference>
<sequence>MNAPINKHSLPFAIQDLIRALEEEEDISPRLAQELLIQAELKVEDLEPWADFDHPVQDSYGRKLVFDGGYFEMMCMSWNPGDCSGIHDHGFTQWGAVQIFGPAEHSVFLVRDGEISTLSRVAVKPGTVVAVGNQLVHQMGNPSNTHFLTFHLYGCHGRNQGITADARLYDLVNQEVSRSDGGVFYLLPENQIKRREKAPTPDFLTGLRDRVEMIKRLDKIRRSGAEYPDIEEQIQERLHEMTSLDNWDQFEHDLKGQVDETTGHMCDMGYWHLLRQELIAAAALQKRLIIEQESGDPFFTYAELYDDVVGQPCLDEFIEPYLRFVIQKYQVDLSHTRLLSIGCGTGLVEDFMVKELGLASDRLLGIDKSEAMVQVASRRITARSEDILALEGQEWDITYCGLNVFQYLTPEQCEQALKVTANITKPGGLFIGDFITPDHVRVYPHVIHSKSGDVISLRHPELVEQEHFTFQRSEILNVSRQSGKMLITNEGKHLRFLPPVWRLRQKFETAFRGTVDIYDAVSLEPLGPQADTCPSTRYLLVARKEA</sequence>
<dbReference type="AlphaFoldDB" id="A0A7T0BW92"/>
<reference evidence="4 5" key="1">
    <citation type="submission" date="2020-02" db="EMBL/GenBank/DDBJ databases">
        <title>Genomic and physiological characterization of two novel Nitrospinaceae genera.</title>
        <authorList>
            <person name="Mueller A.J."/>
            <person name="Jung M.-Y."/>
            <person name="Strachan C.R."/>
            <person name="Herbold C.W."/>
            <person name="Kirkegaard R.H."/>
            <person name="Daims H."/>
        </authorList>
    </citation>
    <scope>NUCLEOTIDE SEQUENCE [LARGE SCALE GENOMIC DNA]</scope>
    <source>
        <strain evidence="4">EB</strain>
    </source>
</reference>
<dbReference type="SUPFAM" id="SSF51182">
    <property type="entry name" value="RmlC-like cupins"/>
    <property type="match status" value="1"/>
</dbReference>
<protein>
    <submittedName>
        <fullName evidence="4">Methyltransferase domain-containing protein</fullName>
    </submittedName>
</protein>
<gene>
    <name evidence="4" type="ORF">G3M70_09075</name>
</gene>
<dbReference type="GO" id="GO:0005506">
    <property type="term" value="F:iron ion binding"/>
    <property type="evidence" value="ECO:0007669"/>
    <property type="project" value="InterPro"/>
</dbReference>
<dbReference type="SUPFAM" id="SSF53335">
    <property type="entry name" value="S-adenosyl-L-methionine-dependent methyltransferases"/>
    <property type="match status" value="1"/>
</dbReference>
<dbReference type="Gene3D" id="3.40.50.150">
    <property type="entry name" value="Vaccinia Virus protein VP39"/>
    <property type="match status" value="1"/>
</dbReference>
<proteinExistence type="inferred from homology"/>
<dbReference type="Pfam" id="PF13649">
    <property type="entry name" value="Methyltransf_25"/>
    <property type="match status" value="1"/>
</dbReference>
<dbReference type="Pfam" id="PF05995">
    <property type="entry name" value="CDO_I"/>
    <property type="match status" value="1"/>
</dbReference>
<feature type="binding site" evidence="2">
    <location>
        <position position="137"/>
    </location>
    <ligand>
        <name>Fe cation</name>
        <dbReference type="ChEBI" id="CHEBI:24875"/>
        <note>catalytic</note>
    </ligand>
</feature>
<dbReference type="CDD" id="cd02440">
    <property type="entry name" value="AdoMet_MTases"/>
    <property type="match status" value="1"/>
</dbReference>
<keyword evidence="2" id="KW-0479">Metal-binding</keyword>
<evidence type="ECO:0000313" key="5">
    <source>
        <dbReference type="Proteomes" id="UP000594688"/>
    </source>
</evidence>
<dbReference type="GO" id="GO:0032259">
    <property type="term" value="P:methylation"/>
    <property type="evidence" value="ECO:0007669"/>
    <property type="project" value="UniProtKB-KW"/>
</dbReference>